<keyword evidence="3" id="KW-0813">Transport</keyword>
<dbReference type="AlphaFoldDB" id="A0AAW9NRR4"/>
<dbReference type="GO" id="GO:1901678">
    <property type="term" value="P:iron coordination entity transport"/>
    <property type="evidence" value="ECO:0007669"/>
    <property type="project" value="UniProtKB-ARBA"/>
</dbReference>
<dbReference type="Pfam" id="PF01497">
    <property type="entry name" value="Peripla_BP_2"/>
    <property type="match status" value="1"/>
</dbReference>
<keyword evidence="5" id="KW-0175">Coiled coil</keyword>
<comment type="similarity">
    <text evidence="2">Belongs to the bacterial solute-binding protein 8 family.</text>
</comment>
<evidence type="ECO:0000256" key="4">
    <source>
        <dbReference type="ARBA" id="ARBA00022729"/>
    </source>
</evidence>
<evidence type="ECO:0000313" key="10">
    <source>
        <dbReference type="Proteomes" id="UP001344888"/>
    </source>
</evidence>
<dbReference type="SUPFAM" id="SSF53807">
    <property type="entry name" value="Helical backbone' metal receptor"/>
    <property type="match status" value="1"/>
</dbReference>
<feature type="chain" id="PRO_5043555620" evidence="7">
    <location>
        <begin position="25"/>
        <end position="335"/>
    </location>
</feature>
<comment type="subcellular location">
    <subcellularLocation>
        <location evidence="1">Cell envelope</location>
    </subcellularLocation>
</comment>
<gene>
    <name evidence="9" type="ORF">P9B03_11130</name>
</gene>
<proteinExistence type="inferred from homology"/>
<dbReference type="GO" id="GO:0030288">
    <property type="term" value="C:outer membrane-bounded periplasmic space"/>
    <property type="evidence" value="ECO:0007669"/>
    <property type="project" value="TreeGrafter"/>
</dbReference>
<dbReference type="EMBL" id="JARSFG010000015">
    <property type="protein sequence ID" value="MEC1179037.1"/>
    <property type="molecule type" value="Genomic_DNA"/>
</dbReference>
<dbReference type="RefSeq" id="WP_326123533.1">
    <property type="nucleotide sequence ID" value="NZ_JARSFG010000015.1"/>
</dbReference>
<feature type="signal peptide" evidence="7">
    <location>
        <begin position="1"/>
        <end position="24"/>
    </location>
</feature>
<dbReference type="PROSITE" id="PS50983">
    <property type="entry name" value="FE_B12_PBP"/>
    <property type="match status" value="1"/>
</dbReference>
<feature type="domain" description="Fe/B12 periplasmic-binding" evidence="8">
    <location>
        <begin position="75"/>
        <end position="335"/>
    </location>
</feature>
<dbReference type="Gene3D" id="3.40.50.1980">
    <property type="entry name" value="Nitrogenase molybdenum iron protein domain"/>
    <property type="match status" value="2"/>
</dbReference>
<evidence type="ECO:0000256" key="5">
    <source>
        <dbReference type="SAM" id="Coils"/>
    </source>
</evidence>
<evidence type="ECO:0000313" key="9">
    <source>
        <dbReference type="EMBL" id="MEC1179037.1"/>
    </source>
</evidence>
<evidence type="ECO:0000256" key="3">
    <source>
        <dbReference type="ARBA" id="ARBA00022448"/>
    </source>
</evidence>
<evidence type="ECO:0000256" key="2">
    <source>
        <dbReference type="ARBA" id="ARBA00008814"/>
    </source>
</evidence>
<keyword evidence="4 7" id="KW-0732">Signal</keyword>
<accession>A0AAW9NRR4</accession>
<evidence type="ECO:0000259" key="8">
    <source>
        <dbReference type="PROSITE" id="PS50983"/>
    </source>
</evidence>
<feature type="region of interest" description="Disordered" evidence="6">
    <location>
        <begin position="27"/>
        <end position="54"/>
    </location>
</feature>
<dbReference type="InterPro" id="IPR051313">
    <property type="entry name" value="Bact_iron-sidero_bind"/>
</dbReference>
<reference evidence="9 10" key="1">
    <citation type="submission" date="2023-03" db="EMBL/GenBank/DDBJ databases">
        <title>Bacillus Genome Sequencing.</title>
        <authorList>
            <person name="Dunlap C."/>
        </authorList>
    </citation>
    <scope>NUCLEOTIDE SEQUENCE [LARGE SCALE GENOMIC DNA]</scope>
    <source>
        <strain evidence="9 10">B-59205</strain>
    </source>
</reference>
<dbReference type="PANTHER" id="PTHR30532">
    <property type="entry name" value="IRON III DICITRATE-BINDING PERIPLASMIC PROTEIN"/>
    <property type="match status" value="1"/>
</dbReference>
<dbReference type="PROSITE" id="PS51257">
    <property type="entry name" value="PROKAR_LIPOPROTEIN"/>
    <property type="match status" value="1"/>
</dbReference>
<dbReference type="InterPro" id="IPR002491">
    <property type="entry name" value="ABC_transptr_periplasmic_BD"/>
</dbReference>
<protein>
    <submittedName>
        <fullName evidence="9">ABC transporter substrate-binding protein</fullName>
    </submittedName>
</protein>
<feature type="coiled-coil region" evidence="5">
    <location>
        <begin position="182"/>
        <end position="209"/>
    </location>
</feature>
<evidence type="ECO:0000256" key="1">
    <source>
        <dbReference type="ARBA" id="ARBA00004196"/>
    </source>
</evidence>
<organism evidence="9 10">
    <name type="scientific">Metasolibacillus meyeri</name>
    <dbReference type="NCBI Taxonomy" id="1071052"/>
    <lineage>
        <taxon>Bacteria</taxon>
        <taxon>Bacillati</taxon>
        <taxon>Bacillota</taxon>
        <taxon>Bacilli</taxon>
        <taxon>Bacillales</taxon>
        <taxon>Caryophanaceae</taxon>
        <taxon>Metasolibacillus</taxon>
    </lineage>
</organism>
<comment type="caution">
    <text evidence="9">The sequence shown here is derived from an EMBL/GenBank/DDBJ whole genome shotgun (WGS) entry which is preliminary data.</text>
</comment>
<keyword evidence="10" id="KW-1185">Reference proteome</keyword>
<evidence type="ECO:0000256" key="7">
    <source>
        <dbReference type="SAM" id="SignalP"/>
    </source>
</evidence>
<name>A0AAW9NRR4_9BACL</name>
<dbReference type="PANTHER" id="PTHR30532:SF10">
    <property type="entry name" value="IRON-UPTAKE SYSTEM-BINDING PROTEIN"/>
    <property type="match status" value="1"/>
</dbReference>
<evidence type="ECO:0000256" key="6">
    <source>
        <dbReference type="SAM" id="MobiDB-lite"/>
    </source>
</evidence>
<sequence>MNKLNALFSVSALALMLAACGAEGATEEKTSAGAQTSEAATKENKEEASTQADDKATQTITYLGASYEVPAQVDTIIAASLEAMEDAAVLGIKPAGVISNDGQTIPEYLAKELEGATIVGTKREPSTEAMLTLQPDVILGTSKWDEAQMVNYNKVATTFPYSHISENWKENLLLFGQLAGKEAQAQKALDDYAAKLVDAKEKIQNSDLKDKEVVMIRVRGGLAVYPEGVYLNPSLYEDLGLQVPANLASVEAQTEISYEALAEWNPDVILLQFATDENTDNPKLLDEILNNKIFKGTTAAQNDQVFVNIVDPLAQGGTAWSKINFLDAFVENVLK</sequence>
<dbReference type="Proteomes" id="UP001344888">
    <property type="component" value="Unassembled WGS sequence"/>
</dbReference>
<feature type="compositionally biased region" description="Basic and acidic residues" evidence="6">
    <location>
        <begin position="40"/>
        <end position="54"/>
    </location>
</feature>